<organism evidence="2 3">
    <name type="scientific">Paractinoplanes atraurantiacus</name>
    <dbReference type="NCBI Taxonomy" id="1036182"/>
    <lineage>
        <taxon>Bacteria</taxon>
        <taxon>Bacillati</taxon>
        <taxon>Actinomycetota</taxon>
        <taxon>Actinomycetes</taxon>
        <taxon>Micromonosporales</taxon>
        <taxon>Micromonosporaceae</taxon>
        <taxon>Paractinoplanes</taxon>
    </lineage>
</organism>
<protein>
    <recommendedName>
        <fullName evidence="4">Photosynthesis system II assembly factor Ycf48/Hcf136-like domain-containing protein</fullName>
    </recommendedName>
</protein>
<dbReference type="PANTHER" id="PTHR47199:SF2">
    <property type="entry name" value="PHOTOSYSTEM II STABILITY_ASSEMBLY FACTOR HCF136, CHLOROPLASTIC"/>
    <property type="match status" value="1"/>
</dbReference>
<evidence type="ECO:0000313" key="2">
    <source>
        <dbReference type="EMBL" id="SNY49933.1"/>
    </source>
</evidence>
<dbReference type="EMBL" id="OBDY01000010">
    <property type="protein sequence ID" value="SNY49933.1"/>
    <property type="molecule type" value="Genomic_DNA"/>
</dbReference>
<feature type="signal peptide" evidence="1">
    <location>
        <begin position="1"/>
        <end position="25"/>
    </location>
</feature>
<feature type="chain" id="PRO_5013126173" description="Photosynthesis system II assembly factor Ycf48/Hcf136-like domain-containing protein" evidence="1">
    <location>
        <begin position="26"/>
        <end position="348"/>
    </location>
</feature>
<proteinExistence type="predicted"/>
<evidence type="ECO:0008006" key="4">
    <source>
        <dbReference type="Google" id="ProtNLM"/>
    </source>
</evidence>
<sequence length="348" mass="35838">MTLKRKLSMVLAASAVLVAASTAPAAASGGHSPTWRLTDTGSTAQFRGLAPVSSRVAWVAGSGGTILRTVDGGRHWADVSPAGASDLLFRDIEAFDSRTAVAVSIGEGEASRVYATTDGGRSWRETFRNDDPAAFYDCMTFLDRKHGLALSDPVGGKFRILATADGGRSWTVRPTAGMPPALTGEFAFAASGTCLVSAGGKALFATGGGATARVFTSRDAGRSWTVAGTPVPSGPTAGIYSLAVRPSGEAIAVGGDYNAPTAAPDGAAYLHGRTWKIARTVPGEYRSGSAWASRRVALAVGPTGSDISRDAGRTWTRFDTGNFDAVECTSDGSCWASGPTGRVARLTH</sequence>
<gene>
    <name evidence="2" type="ORF">SAMN05421748_110171</name>
</gene>
<reference evidence="2 3" key="1">
    <citation type="submission" date="2017-09" db="EMBL/GenBank/DDBJ databases">
        <authorList>
            <person name="Ehlers B."/>
            <person name="Leendertz F.H."/>
        </authorList>
    </citation>
    <scope>NUCLEOTIDE SEQUENCE [LARGE SCALE GENOMIC DNA]</scope>
    <source>
        <strain evidence="2 3">CGMCC 4.6857</strain>
    </source>
</reference>
<dbReference type="Gene3D" id="2.130.10.10">
    <property type="entry name" value="YVTN repeat-like/Quinoprotein amine dehydrogenase"/>
    <property type="match status" value="2"/>
</dbReference>
<dbReference type="RefSeq" id="WP_179855303.1">
    <property type="nucleotide sequence ID" value="NZ_OBDY01000010.1"/>
</dbReference>
<keyword evidence="1" id="KW-0732">Signal</keyword>
<dbReference type="Proteomes" id="UP000219612">
    <property type="component" value="Unassembled WGS sequence"/>
</dbReference>
<dbReference type="PANTHER" id="PTHR47199">
    <property type="entry name" value="PHOTOSYSTEM II STABILITY/ASSEMBLY FACTOR HCF136, CHLOROPLASTIC"/>
    <property type="match status" value="1"/>
</dbReference>
<accession>A0A285IQ04</accession>
<keyword evidence="3" id="KW-1185">Reference proteome</keyword>
<dbReference type="SUPFAM" id="SSF110296">
    <property type="entry name" value="Oligoxyloglucan reducing end-specific cellobiohydrolase"/>
    <property type="match status" value="1"/>
</dbReference>
<dbReference type="AlphaFoldDB" id="A0A285IQ04"/>
<evidence type="ECO:0000313" key="3">
    <source>
        <dbReference type="Proteomes" id="UP000219612"/>
    </source>
</evidence>
<dbReference type="CDD" id="cd15482">
    <property type="entry name" value="Sialidase_non-viral"/>
    <property type="match status" value="1"/>
</dbReference>
<name>A0A285IQ04_9ACTN</name>
<evidence type="ECO:0000256" key="1">
    <source>
        <dbReference type="SAM" id="SignalP"/>
    </source>
</evidence>
<dbReference type="InterPro" id="IPR015943">
    <property type="entry name" value="WD40/YVTN_repeat-like_dom_sf"/>
</dbReference>